<sequence length="211" mass="23580">MPTLEQARQWYQSAESVHNFDHVLRVYRTAERLAQAENADLEIVRAAALLHDVADSAAGSQQRKEHHIASAEFAAGVLAEEGWPPERIAAVQHCIRAHRFRHNGDEPQTVEAKVLFDADKLDVLGAIGVVRVVAYATLAGQPIYAEPSARFLASGEKEPGEPHSAYHEHLFKLVKIKERLFTHAAKKLAEERDAYIRAFFERLIAESNGEL</sequence>
<dbReference type="SUPFAM" id="SSF109604">
    <property type="entry name" value="HD-domain/PDEase-like"/>
    <property type="match status" value="1"/>
</dbReference>
<organism evidence="2 3">
    <name type="scientific">Ornatilinea apprima</name>
    <dbReference type="NCBI Taxonomy" id="1134406"/>
    <lineage>
        <taxon>Bacteria</taxon>
        <taxon>Bacillati</taxon>
        <taxon>Chloroflexota</taxon>
        <taxon>Anaerolineae</taxon>
        <taxon>Anaerolineales</taxon>
        <taxon>Anaerolineaceae</taxon>
        <taxon>Ornatilinea</taxon>
    </lineage>
</organism>
<dbReference type="Gene3D" id="1.10.3210.50">
    <property type="match status" value="1"/>
</dbReference>
<dbReference type="AlphaFoldDB" id="A0A0P6XV95"/>
<dbReference type="Pfam" id="PF01966">
    <property type="entry name" value="HD"/>
    <property type="match status" value="1"/>
</dbReference>
<dbReference type="PANTHER" id="PTHR33594">
    <property type="entry name" value="SUPERFAMILY HYDROLASE, PUTATIVE (AFU_ORTHOLOGUE AFUA_1G03035)-RELATED"/>
    <property type="match status" value="1"/>
</dbReference>
<name>A0A0P6XV95_9CHLR</name>
<dbReference type="STRING" id="1134406.ADN00_01385"/>
<dbReference type="NCBIfam" id="TIGR00277">
    <property type="entry name" value="HDIG"/>
    <property type="match status" value="1"/>
</dbReference>
<reference evidence="2 3" key="1">
    <citation type="submission" date="2015-07" db="EMBL/GenBank/DDBJ databases">
        <title>Genome sequence of Ornatilinea apprima DSM 23815.</title>
        <authorList>
            <person name="Hemp J."/>
            <person name="Ward L.M."/>
            <person name="Pace L.A."/>
            <person name="Fischer W.W."/>
        </authorList>
    </citation>
    <scope>NUCLEOTIDE SEQUENCE [LARGE SCALE GENOMIC DNA]</scope>
    <source>
        <strain evidence="2 3">P3M-1</strain>
    </source>
</reference>
<dbReference type="InterPro" id="IPR003607">
    <property type="entry name" value="HD/PDEase_dom"/>
</dbReference>
<comment type="caution">
    <text evidence="2">The sequence shown here is derived from an EMBL/GenBank/DDBJ whole genome shotgun (WGS) entry which is preliminary data.</text>
</comment>
<evidence type="ECO:0000313" key="3">
    <source>
        <dbReference type="Proteomes" id="UP000050417"/>
    </source>
</evidence>
<keyword evidence="3" id="KW-1185">Reference proteome</keyword>
<dbReference type="EMBL" id="LGCL01000004">
    <property type="protein sequence ID" value="KPL80527.1"/>
    <property type="molecule type" value="Genomic_DNA"/>
</dbReference>
<dbReference type="InterPro" id="IPR006675">
    <property type="entry name" value="HDIG_dom"/>
</dbReference>
<dbReference type="SMART" id="SM00471">
    <property type="entry name" value="HDc"/>
    <property type="match status" value="1"/>
</dbReference>
<dbReference type="Proteomes" id="UP000050417">
    <property type="component" value="Unassembled WGS sequence"/>
</dbReference>
<evidence type="ECO:0000259" key="1">
    <source>
        <dbReference type="PROSITE" id="PS51831"/>
    </source>
</evidence>
<feature type="domain" description="HD" evidence="1">
    <location>
        <begin position="19"/>
        <end position="124"/>
    </location>
</feature>
<dbReference type="PANTHER" id="PTHR33594:SF1">
    <property type="entry name" value="HD_PDEASE DOMAIN-CONTAINING PROTEIN"/>
    <property type="match status" value="1"/>
</dbReference>
<dbReference type="RefSeq" id="WP_075061171.1">
    <property type="nucleotide sequence ID" value="NZ_LGCL01000004.1"/>
</dbReference>
<evidence type="ECO:0000313" key="2">
    <source>
        <dbReference type="EMBL" id="KPL80527.1"/>
    </source>
</evidence>
<protein>
    <recommendedName>
        <fullName evidence="1">HD domain-containing protein</fullName>
    </recommendedName>
</protein>
<dbReference type="InterPro" id="IPR006674">
    <property type="entry name" value="HD_domain"/>
</dbReference>
<dbReference type="OrthoDB" id="9797344at2"/>
<gene>
    <name evidence="2" type="ORF">ADN00_01385</name>
</gene>
<dbReference type="CDD" id="cd00077">
    <property type="entry name" value="HDc"/>
    <property type="match status" value="1"/>
</dbReference>
<accession>A0A0P6XV95</accession>
<proteinExistence type="predicted"/>
<dbReference type="PROSITE" id="PS51831">
    <property type="entry name" value="HD"/>
    <property type="match status" value="1"/>
</dbReference>